<feature type="region of interest" description="Disordered" evidence="8">
    <location>
        <begin position="1"/>
        <end position="31"/>
    </location>
</feature>
<feature type="compositionally biased region" description="Low complexity" evidence="8">
    <location>
        <begin position="1"/>
        <end position="19"/>
    </location>
</feature>
<evidence type="ECO:0000256" key="7">
    <source>
        <dbReference type="RuleBase" id="RU366058"/>
    </source>
</evidence>
<evidence type="ECO:0000256" key="3">
    <source>
        <dbReference type="ARBA" id="ARBA00022475"/>
    </source>
</evidence>
<accession>A0ABW2SP21</accession>
<evidence type="ECO:0000256" key="4">
    <source>
        <dbReference type="ARBA" id="ARBA00022692"/>
    </source>
</evidence>
<keyword evidence="6 7" id="KW-0472">Membrane</keyword>
<dbReference type="Proteomes" id="UP001596527">
    <property type="component" value="Unassembled WGS sequence"/>
</dbReference>
<sequence length="233" mass="24423">MTDDAAAGDPDPSAALHGAPGPGTTGTAPGDRDVLAARRRLRVVQWVSVSGIAAALALLAVGFATGAYSSISELQTLMARVGPAAPALYLLLQAAQVVVPVIPGGIGIVAGPVLFGPVLGTVYNYVGICAGSLFAFHLARRYATPLVDSLFPAKLRTRYRRWTDHANFTRVFALAIVAPIAPDDFLCYIAGTTSMSWRTYTLIILLGKPWAIIAYTFGLVWIASLIPGIGGLM</sequence>
<dbReference type="RefSeq" id="WP_380975596.1">
    <property type="nucleotide sequence ID" value="NZ_JBHTEF010000001.1"/>
</dbReference>
<evidence type="ECO:0000256" key="2">
    <source>
        <dbReference type="ARBA" id="ARBA00008640"/>
    </source>
</evidence>
<dbReference type="PANTHER" id="PTHR12677">
    <property type="entry name" value="GOLGI APPARATUS MEMBRANE PROTEIN TVP38-RELATED"/>
    <property type="match status" value="1"/>
</dbReference>
<dbReference type="EMBL" id="JBHTEF010000001">
    <property type="protein sequence ID" value="MFC7581896.1"/>
    <property type="molecule type" value="Genomic_DNA"/>
</dbReference>
<keyword evidence="3 7" id="KW-1003">Cell membrane</keyword>
<gene>
    <name evidence="10" type="ORF">ACFQWG_11885</name>
</gene>
<feature type="domain" description="VTT" evidence="9">
    <location>
        <begin position="102"/>
        <end position="217"/>
    </location>
</feature>
<feature type="transmembrane region" description="Helical" evidence="7">
    <location>
        <begin position="168"/>
        <end position="191"/>
    </location>
</feature>
<proteinExistence type="inferred from homology"/>
<dbReference type="Pfam" id="PF09335">
    <property type="entry name" value="VTT_dom"/>
    <property type="match status" value="1"/>
</dbReference>
<evidence type="ECO:0000256" key="5">
    <source>
        <dbReference type="ARBA" id="ARBA00022989"/>
    </source>
</evidence>
<comment type="similarity">
    <text evidence="2 7">Belongs to the TVP38/TMEM64 family.</text>
</comment>
<feature type="transmembrane region" description="Helical" evidence="7">
    <location>
        <begin position="43"/>
        <end position="68"/>
    </location>
</feature>
<organism evidence="10 11">
    <name type="scientific">Schaalia naturae</name>
    <dbReference type="NCBI Taxonomy" id="635203"/>
    <lineage>
        <taxon>Bacteria</taxon>
        <taxon>Bacillati</taxon>
        <taxon>Actinomycetota</taxon>
        <taxon>Actinomycetes</taxon>
        <taxon>Actinomycetales</taxon>
        <taxon>Actinomycetaceae</taxon>
        <taxon>Schaalia</taxon>
    </lineage>
</organism>
<comment type="caution">
    <text evidence="10">The sequence shown here is derived from an EMBL/GenBank/DDBJ whole genome shotgun (WGS) entry which is preliminary data.</text>
</comment>
<dbReference type="InterPro" id="IPR032816">
    <property type="entry name" value="VTT_dom"/>
</dbReference>
<feature type="transmembrane region" description="Helical" evidence="7">
    <location>
        <begin position="122"/>
        <end position="139"/>
    </location>
</feature>
<evidence type="ECO:0000256" key="1">
    <source>
        <dbReference type="ARBA" id="ARBA00004651"/>
    </source>
</evidence>
<name>A0ABW2SP21_9ACTO</name>
<dbReference type="InterPro" id="IPR015414">
    <property type="entry name" value="TMEM64"/>
</dbReference>
<keyword evidence="4 7" id="KW-0812">Transmembrane</keyword>
<evidence type="ECO:0000256" key="6">
    <source>
        <dbReference type="ARBA" id="ARBA00023136"/>
    </source>
</evidence>
<reference evidence="11" key="1">
    <citation type="journal article" date="2019" name="Int. J. Syst. Evol. Microbiol.">
        <title>The Global Catalogue of Microorganisms (GCM) 10K type strain sequencing project: providing services to taxonomists for standard genome sequencing and annotation.</title>
        <authorList>
            <consortium name="The Broad Institute Genomics Platform"/>
            <consortium name="The Broad Institute Genome Sequencing Center for Infectious Disease"/>
            <person name="Wu L."/>
            <person name="Ma J."/>
        </authorList>
    </citation>
    <scope>NUCLEOTIDE SEQUENCE [LARGE SCALE GENOMIC DNA]</scope>
    <source>
        <strain evidence="11">CCUG 56698</strain>
    </source>
</reference>
<keyword evidence="5 7" id="KW-1133">Transmembrane helix</keyword>
<evidence type="ECO:0000313" key="11">
    <source>
        <dbReference type="Proteomes" id="UP001596527"/>
    </source>
</evidence>
<evidence type="ECO:0000313" key="10">
    <source>
        <dbReference type="EMBL" id="MFC7581896.1"/>
    </source>
</evidence>
<dbReference type="PANTHER" id="PTHR12677:SF49">
    <property type="entry name" value="TVP38_TMEM64 FAMILY MEMBRANE PROTEIN"/>
    <property type="match status" value="1"/>
</dbReference>
<evidence type="ECO:0000259" key="9">
    <source>
        <dbReference type="Pfam" id="PF09335"/>
    </source>
</evidence>
<protein>
    <recommendedName>
        <fullName evidence="7">TVP38/TMEM64 family membrane protein</fullName>
    </recommendedName>
</protein>
<keyword evidence="11" id="KW-1185">Reference proteome</keyword>
<evidence type="ECO:0000256" key="8">
    <source>
        <dbReference type="SAM" id="MobiDB-lite"/>
    </source>
</evidence>
<feature type="transmembrane region" description="Helical" evidence="7">
    <location>
        <begin position="88"/>
        <end position="110"/>
    </location>
</feature>
<feature type="transmembrane region" description="Helical" evidence="7">
    <location>
        <begin position="211"/>
        <end position="232"/>
    </location>
</feature>
<comment type="subcellular location">
    <subcellularLocation>
        <location evidence="1 7">Cell membrane</location>
        <topology evidence="1 7">Multi-pass membrane protein</topology>
    </subcellularLocation>
</comment>